<dbReference type="RefSeq" id="WP_204425043.1">
    <property type="nucleotide sequence ID" value="NZ_CP070228.1"/>
</dbReference>
<feature type="transmembrane region" description="Helical" evidence="5">
    <location>
        <begin position="55"/>
        <end position="72"/>
    </location>
</feature>
<dbReference type="InterPro" id="IPR053160">
    <property type="entry name" value="MFS_DHA3_Transporter"/>
</dbReference>
<dbReference type="InterPro" id="IPR020846">
    <property type="entry name" value="MFS_dom"/>
</dbReference>
<feature type="transmembrane region" description="Helical" evidence="5">
    <location>
        <begin position="197"/>
        <end position="218"/>
    </location>
</feature>
<sequence length="376" mass="40654">MFFDFLFGAVYVVAVLQKDVSPAQLGFLFGLSTLFSILIEAPSGNLADRFGHKRFLMTGLAMWGLSLVFLSLSSSIIYIAISLILWTTGMALQSGVFAPILLSSSKTLDRQELFEKLARQTSNARWVMSAVGALLIWVFVARIDANTLIMVAGVGIIVLAGLSFFLFQETESTSSASTKLGLKFIVRWLFSDEIRPLVLANVLLGAVTVAIVLPWQPILTLGSDNVGRNGFMLFFMSLAALAGSYSTKFLLSKFPYSPTFFIGITLISIGLLCVVAMPVAKIVGFLIAECGFGISGVALGALQQGKFSDEHRNGMFSILSTVTLISSTTMNMVFGWLWGSLSIFSAVAISAVTIFILGLLFFLMGKGVMKNSNEKI</sequence>
<dbReference type="PANTHER" id="PTHR23530">
    <property type="entry name" value="TRANSPORT PROTEIN-RELATED"/>
    <property type="match status" value="1"/>
</dbReference>
<evidence type="ECO:0000259" key="6">
    <source>
        <dbReference type="PROSITE" id="PS50850"/>
    </source>
</evidence>
<gene>
    <name evidence="7" type="ORF">JTE88_01995</name>
</gene>
<keyword evidence="4 5" id="KW-0472">Membrane</keyword>
<dbReference type="InterPro" id="IPR011701">
    <property type="entry name" value="MFS"/>
</dbReference>
<feature type="transmembrane region" description="Helical" evidence="5">
    <location>
        <begin position="258"/>
        <end position="277"/>
    </location>
</feature>
<comment type="subcellular location">
    <subcellularLocation>
        <location evidence="1">Cell membrane</location>
        <topology evidence="1">Multi-pass membrane protein</topology>
    </subcellularLocation>
</comment>
<feature type="transmembrane region" description="Helical" evidence="5">
    <location>
        <begin position="314"/>
        <end position="337"/>
    </location>
</feature>
<dbReference type="Gene3D" id="1.20.1250.20">
    <property type="entry name" value="MFS general substrate transporter like domains"/>
    <property type="match status" value="1"/>
</dbReference>
<keyword evidence="3 5" id="KW-1133">Transmembrane helix</keyword>
<dbReference type="Proteomes" id="UP000602653">
    <property type="component" value="Chromosome"/>
</dbReference>
<evidence type="ECO:0000313" key="7">
    <source>
        <dbReference type="EMBL" id="QRV02550.1"/>
    </source>
</evidence>
<organism evidence="7 8">
    <name type="scientific">Arcanobacterium phocisimile</name>
    <dbReference type="NCBI Taxonomy" id="1302235"/>
    <lineage>
        <taxon>Bacteria</taxon>
        <taxon>Bacillati</taxon>
        <taxon>Actinomycetota</taxon>
        <taxon>Actinomycetes</taxon>
        <taxon>Actinomycetales</taxon>
        <taxon>Actinomycetaceae</taxon>
        <taxon>Arcanobacterium</taxon>
    </lineage>
</organism>
<dbReference type="InterPro" id="IPR036259">
    <property type="entry name" value="MFS_trans_sf"/>
</dbReference>
<protein>
    <submittedName>
        <fullName evidence="7">MFS transporter</fullName>
    </submittedName>
</protein>
<keyword evidence="8" id="KW-1185">Reference proteome</keyword>
<feature type="transmembrane region" description="Helical" evidence="5">
    <location>
        <begin position="25"/>
        <end position="43"/>
    </location>
</feature>
<feature type="transmembrane region" description="Helical" evidence="5">
    <location>
        <begin position="123"/>
        <end position="141"/>
    </location>
</feature>
<evidence type="ECO:0000313" key="8">
    <source>
        <dbReference type="Proteomes" id="UP000602653"/>
    </source>
</evidence>
<dbReference type="SUPFAM" id="SSF103473">
    <property type="entry name" value="MFS general substrate transporter"/>
    <property type="match status" value="1"/>
</dbReference>
<keyword evidence="2 5" id="KW-0812">Transmembrane</keyword>
<dbReference type="PANTHER" id="PTHR23530:SF1">
    <property type="entry name" value="PERMEASE, MAJOR FACILITATOR SUPERFAMILY-RELATED"/>
    <property type="match status" value="1"/>
</dbReference>
<proteinExistence type="predicted"/>
<evidence type="ECO:0000256" key="1">
    <source>
        <dbReference type="ARBA" id="ARBA00004651"/>
    </source>
</evidence>
<feature type="transmembrane region" description="Helical" evidence="5">
    <location>
        <begin position="230"/>
        <end position="251"/>
    </location>
</feature>
<name>A0ABX7IIJ8_9ACTO</name>
<feature type="domain" description="Major facilitator superfamily (MFS) profile" evidence="6">
    <location>
        <begin position="1"/>
        <end position="366"/>
    </location>
</feature>
<accession>A0ABX7IIJ8</accession>
<dbReference type="EMBL" id="CP070228">
    <property type="protein sequence ID" value="QRV02550.1"/>
    <property type="molecule type" value="Genomic_DNA"/>
</dbReference>
<evidence type="ECO:0000256" key="3">
    <source>
        <dbReference type="ARBA" id="ARBA00022989"/>
    </source>
</evidence>
<evidence type="ECO:0000256" key="5">
    <source>
        <dbReference type="SAM" id="Phobius"/>
    </source>
</evidence>
<feature type="transmembrane region" description="Helical" evidence="5">
    <location>
        <begin position="283"/>
        <end position="302"/>
    </location>
</feature>
<feature type="transmembrane region" description="Helical" evidence="5">
    <location>
        <begin position="147"/>
        <end position="167"/>
    </location>
</feature>
<feature type="transmembrane region" description="Helical" evidence="5">
    <location>
        <begin position="343"/>
        <end position="365"/>
    </location>
</feature>
<dbReference type="Pfam" id="PF07690">
    <property type="entry name" value="MFS_1"/>
    <property type="match status" value="1"/>
</dbReference>
<dbReference type="PROSITE" id="PS50850">
    <property type="entry name" value="MFS"/>
    <property type="match status" value="1"/>
</dbReference>
<evidence type="ECO:0000256" key="4">
    <source>
        <dbReference type="ARBA" id="ARBA00023136"/>
    </source>
</evidence>
<reference evidence="7 8" key="1">
    <citation type="submission" date="2021-02" db="EMBL/GenBank/DDBJ databases">
        <title>Complete Genome Sequence of Arcanobacterium phocisimile strain DSM 26142T from a harbour seal.</title>
        <authorList>
            <person name="Borowiak M."/>
            <person name="Alssahen M."/>
            <person name="Malorny B."/>
            <person name="Laemmler C."/>
            <person name="Siebert U."/>
            <person name="Ploetz M."/>
            <person name="Abdulmawjood A."/>
        </authorList>
    </citation>
    <scope>NUCLEOTIDE SEQUENCE [LARGE SCALE GENOMIC DNA]</scope>
    <source>
        <strain evidence="7 8">DSM 26142</strain>
    </source>
</reference>
<feature type="transmembrane region" description="Helical" evidence="5">
    <location>
        <begin position="78"/>
        <end position="102"/>
    </location>
</feature>
<evidence type="ECO:0000256" key="2">
    <source>
        <dbReference type="ARBA" id="ARBA00022692"/>
    </source>
</evidence>